<evidence type="ECO:0000256" key="5">
    <source>
        <dbReference type="ARBA" id="ARBA00023136"/>
    </source>
</evidence>
<feature type="transmembrane region" description="Helical" evidence="6">
    <location>
        <begin position="34"/>
        <end position="51"/>
    </location>
</feature>
<feature type="transmembrane region" description="Helical" evidence="6">
    <location>
        <begin position="195"/>
        <end position="220"/>
    </location>
</feature>
<evidence type="ECO:0000256" key="1">
    <source>
        <dbReference type="ARBA" id="ARBA00004651"/>
    </source>
</evidence>
<evidence type="ECO:0000256" key="6">
    <source>
        <dbReference type="SAM" id="Phobius"/>
    </source>
</evidence>
<accession>A0ABQ3XSH3</accession>
<sequence length="314" mass="32609">MVVALLAATAVLVHRQFPDPEALFDLLRAVEPGWAALAVAAGLTSQLAFALQQHGLLVAFGVPVRPSETVAITSAANAISTVVPAGAVVSAAYTFRQYAVHGATSAAAAAVTVLSGVVSALALVVLAAGGSLSAAPALLAIPVAVLVAAVVVGRRLPVGRSRIKDRLAGHPRLRKLAREAYRVLRLGRQVRLRDWAAVFVFAAAKWVFDLACLMLVAAAFDAEMRWEHLAGVYLTVQVVRQIPLTPGGLGVIEASLLAGLTAAGATATESLGIVIGYRLISFWLMLPAGLAGYLHLRSRKRATPAGPREPASSC</sequence>
<evidence type="ECO:0000256" key="3">
    <source>
        <dbReference type="ARBA" id="ARBA00022692"/>
    </source>
</evidence>
<keyword evidence="4 6" id="KW-1133">Transmembrane helix</keyword>
<evidence type="ECO:0008006" key="9">
    <source>
        <dbReference type="Google" id="ProtNLM"/>
    </source>
</evidence>
<dbReference type="Proteomes" id="UP000612282">
    <property type="component" value="Unassembled WGS sequence"/>
</dbReference>
<name>A0ABQ3XSH3_9ACTN</name>
<dbReference type="Pfam" id="PF03706">
    <property type="entry name" value="LPG_synthase_TM"/>
    <property type="match status" value="1"/>
</dbReference>
<keyword evidence="3 6" id="KW-0812">Transmembrane</keyword>
<evidence type="ECO:0000256" key="4">
    <source>
        <dbReference type="ARBA" id="ARBA00022989"/>
    </source>
</evidence>
<reference evidence="7 8" key="1">
    <citation type="submission" date="2021-01" db="EMBL/GenBank/DDBJ databases">
        <title>Whole genome shotgun sequence of Actinoplanes couchii NBRC 106145.</title>
        <authorList>
            <person name="Komaki H."/>
            <person name="Tamura T."/>
        </authorList>
    </citation>
    <scope>NUCLEOTIDE SEQUENCE [LARGE SCALE GENOMIC DNA]</scope>
    <source>
        <strain evidence="7 8">NBRC 106145</strain>
    </source>
</reference>
<keyword evidence="5 6" id="KW-0472">Membrane</keyword>
<comment type="caution">
    <text evidence="7">The sequence shown here is derived from an EMBL/GenBank/DDBJ whole genome shotgun (WGS) entry which is preliminary data.</text>
</comment>
<dbReference type="PANTHER" id="PTHR39087:SF2">
    <property type="entry name" value="UPF0104 MEMBRANE PROTEIN MJ1595"/>
    <property type="match status" value="1"/>
</dbReference>
<dbReference type="EMBL" id="BOMG01000127">
    <property type="protein sequence ID" value="GID61463.1"/>
    <property type="molecule type" value="Genomic_DNA"/>
</dbReference>
<evidence type="ECO:0000256" key="2">
    <source>
        <dbReference type="ARBA" id="ARBA00022475"/>
    </source>
</evidence>
<dbReference type="InterPro" id="IPR022791">
    <property type="entry name" value="L-PG_synthase/AglD"/>
</dbReference>
<feature type="transmembrane region" description="Helical" evidence="6">
    <location>
        <begin position="134"/>
        <end position="153"/>
    </location>
</feature>
<dbReference type="NCBIfam" id="TIGR00374">
    <property type="entry name" value="flippase-like domain"/>
    <property type="match status" value="1"/>
</dbReference>
<keyword evidence="2" id="KW-1003">Cell membrane</keyword>
<evidence type="ECO:0000313" key="7">
    <source>
        <dbReference type="EMBL" id="GID61463.1"/>
    </source>
</evidence>
<comment type="subcellular location">
    <subcellularLocation>
        <location evidence="1">Cell membrane</location>
        <topology evidence="1">Multi-pass membrane protein</topology>
    </subcellularLocation>
</comment>
<keyword evidence="8" id="KW-1185">Reference proteome</keyword>
<organism evidence="7 8">
    <name type="scientific">Actinoplanes couchii</name>
    <dbReference type="NCBI Taxonomy" id="403638"/>
    <lineage>
        <taxon>Bacteria</taxon>
        <taxon>Bacillati</taxon>
        <taxon>Actinomycetota</taxon>
        <taxon>Actinomycetes</taxon>
        <taxon>Micromonosporales</taxon>
        <taxon>Micromonosporaceae</taxon>
        <taxon>Actinoplanes</taxon>
    </lineage>
</organism>
<gene>
    <name evidence="7" type="ORF">Aco03nite_098670</name>
</gene>
<proteinExistence type="predicted"/>
<feature type="transmembrane region" description="Helical" evidence="6">
    <location>
        <begin position="106"/>
        <end position="128"/>
    </location>
</feature>
<dbReference type="PANTHER" id="PTHR39087">
    <property type="entry name" value="UPF0104 MEMBRANE PROTEIN MJ1595"/>
    <property type="match status" value="1"/>
</dbReference>
<feature type="transmembrane region" description="Helical" evidence="6">
    <location>
        <begin position="275"/>
        <end position="296"/>
    </location>
</feature>
<protein>
    <recommendedName>
        <fullName evidence="9">Integral membrane protein-like protein</fullName>
    </recommendedName>
</protein>
<evidence type="ECO:0000313" key="8">
    <source>
        <dbReference type="Proteomes" id="UP000612282"/>
    </source>
</evidence>